<dbReference type="CDD" id="cd22325">
    <property type="entry name" value="ERCC1_C-like"/>
    <property type="match status" value="1"/>
</dbReference>
<dbReference type="GO" id="GO:0006312">
    <property type="term" value="P:mitotic recombination"/>
    <property type="evidence" value="ECO:0007669"/>
    <property type="project" value="TreeGrafter"/>
</dbReference>
<dbReference type="SUPFAM" id="SSF52980">
    <property type="entry name" value="Restriction endonuclease-like"/>
    <property type="match status" value="1"/>
</dbReference>
<feature type="compositionally biased region" description="Polar residues" evidence="7">
    <location>
        <begin position="39"/>
        <end position="50"/>
    </location>
</feature>
<dbReference type="OrthoDB" id="10262814at2759"/>
<dbReference type="STRING" id="1661398.A0A482W0M7"/>
<keyword evidence="3" id="KW-0227">DNA damage</keyword>
<comment type="caution">
    <text evidence="9">The sequence shown here is derived from an EMBL/GenBank/DDBJ whole genome shotgun (WGS) entry which is preliminary data.</text>
</comment>
<dbReference type="InterPro" id="IPR047260">
    <property type="entry name" value="ERCC1-like_central_dom"/>
</dbReference>
<dbReference type="GO" id="GO:0006302">
    <property type="term" value="P:double-strand break repair"/>
    <property type="evidence" value="ECO:0007669"/>
    <property type="project" value="UniProtKB-ARBA"/>
</dbReference>
<dbReference type="PANTHER" id="PTHR12749:SF0">
    <property type="entry name" value="DNA EXCISION REPAIR PROTEIN ERCC-1"/>
    <property type="match status" value="1"/>
</dbReference>
<evidence type="ECO:0000313" key="10">
    <source>
        <dbReference type="Proteomes" id="UP000292052"/>
    </source>
</evidence>
<gene>
    <name evidence="9" type="ORF">BDFB_008970</name>
</gene>
<comment type="similarity">
    <text evidence="2">Belongs to the ERCC1/RAD10/SWI10 family.</text>
</comment>
<evidence type="ECO:0000256" key="4">
    <source>
        <dbReference type="ARBA" id="ARBA00023125"/>
    </source>
</evidence>
<evidence type="ECO:0000313" key="9">
    <source>
        <dbReference type="EMBL" id="RZC38610.1"/>
    </source>
</evidence>
<dbReference type="GO" id="GO:0003697">
    <property type="term" value="F:single-stranded DNA binding"/>
    <property type="evidence" value="ECO:0007669"/>
    <property type="project" value="TreeGrafter"/>
</dbReference>
<feature type="region of interest" description="Disordered" evidence="7">
    <location>
        <begin position="13"/>
        <end position="52"/>
    </location>
</feature>
<comment type="subcellular location">
    <subcellularLocation>
        <location evidence="1">Nucleus</location>
    </subcellularLocation>
</comment>
<accession>A0A482W0M7</accession>
<dbReference type="Gene3D" id="1.10.150.20">
    <property type="entry name" value="5' to 3' exonuclease, C-terminal subdomain"/>
    <property type="match status" value="1"/>
</dbReference>
<dbReference type="Gene3D" id="3.40.50.10130">
    <property type="match status" value="1"/>
</dbReference>
<dbReference type="EMBL" id="QDEB01041622">
    <property type="protein sequence ID" value="RZC38610.1"/>
    <property type="molecule type" value="Genomic_DNA"/>
</dbReference>
<dbReference type="GO" id="GO:0070522">
    <property type="term" value="C:ERCC4-ERCC1 complex"/>
    <property type="evidence" value="ECO:0007669"/>
    <property type="project" value="TreeGrafter"/>
</dbReference>
<evidence type="ECO:0000256" key="3">
    <source>
        <dbReference type="ARBA" id="ARBA00022763"/>
    </source>
</evidence>
<evidence type="ECO:0000256" key="2">
    <source>
        <dbReference type="ARBA" id="ARBA00008283"/>
    </source>
</evidence>
<evidence type="ECO:0000256" key="6">
    <source>
        <dbReference type="ARBA" id="ARBA00023242"/>
    </source>
</evidence>
<dbReference type="GO" id="GO:0000110">
    <property type="term" value="C:nucleotide-excision repair factor 1 complex"/>
    <property type="evidence" value="ECO:0007669"/>
    <property type="project" value="TreeGrafter"/>
</dbReference>
<feature type="compositionally biased region" description="Polar residues" evidence="7">
    <location>
        <begin position="21"/>
        <end position="32"/>
    </location>
</feature>
<dbReference type="InterPro" id="IPR011335">
    <property type="entry name" value="Restrct_endonuc-II-like"/>
</dbReference>
<keyword evidence="10" id="KW-1185">Reference proteome</keyword>
<evidence type="ECO:0000256" key="5">
    <source>
        <dbReference type="ARBA" id="ARBA00023204"/>
    </source>
</evidence>
<dbReference type="Pfam" id="PF03834">
    <property type="entry name" value="Rad10"/>
    <property type="match status" value="1"/>
</dbReference>
<proteinExistence type="inferred from homology"/>
<dbReference type="FunFam" id="1.10.150.20:FF:000017">
    <property type="entry name" value="DNA excision repair protein ERCC-1"/>
    <property type="match status" value="1"/>
</dbReference>
<feature type="domain" description="ERCC1-like central" evidence="8">
    <location>
        <begin position="53"/>
        <end position="85"/>
    </location>
</feature>
<evidence type="ECO:0000256" key="1">
    <source>
        <dbReference type="ARBA" id="ARBA00004123"/>
    </source>
</evidence>
<evidence type="ECO:0000259" key="8">
    <source>
        <dbReference type="Pfam" id="PF03834"/>
    </source>
</evidence>
<protein>
    <submittedName>
        <fullName evidence="9">Rad10 and/or HHH 5 domain containing protein</fullName>
    </submittedName>
</protein>
<sequence length="189" mass="21050">MLNESLESVAAEFEAEFTAEDSQTSTNSASTSESKEETNAPTSSKSSSKTHCLLVSPKQRGNPLLKSVCNVPWEYDDIVPDYQMADLTLILAWSAEEAGKIIETYKIYENKPADDIMERSESSPYLKLIQALTTIKPINKSDAMTLIARFKTLEGIIQASEYQLAECPGLGPRKAKKLYTTLHEKFCRN</sequence>
<dbReference type="InterPro" id="IPR010994">
    <property type="entry name" value="RuvA_2-like"/>
</dbReference>
<dbReference type="Proteomes" id="UP000292052">
    <property type="component" value="Unassembled WGS sequence"/>
</dbReference>
<dbReference type="InterPro" id="IPR004579">
    <property type="entry name" value="ERCC1/RAD10/SWI10"/>
</dbReference>
<dbReference type="SUPFAM" id="SSF47781">
    <property type="entry name" value="RuvA domain 2-like"/>
    <property type="match status" value="1"/>
</dbReference>
<name>A0A482W0M7_ASBVE</name>
<dbReference type="AlphaFoldDB" id="A0A482W0M7"/>
<dbReference type="GO" id="GO:0070914">
    <property type="term" value="P:UV-damage excision repair"/>
    <property type="evidence" value="ECO:0007669"/>
    <property type="project" value="TreeGrafter"/>
</dbReference>
<evidence type="ECO:0000256" key="7">
    <source>
        <dbReference type="SAM" id="MobiDB-lite"/>
    </source>
</evidence>
<dbReference type="PANTHER" id="PTHR12749">
    <property type="entry name" value="EXCISION REPAIR CROSS-COMPLEMENTING 1 ERCC1"/>
    <property type="match status" value="1"/>
</dbReference>
<dbReference type="Pfam" id="PF14520">
    <property type="entry name" value="HHH_5"/>
    <property type="match status" value="1"/>
</dbReference>
<reference evidence="9 10" key="1">
    <citation type="submission" date="2017-03" db="EMBL/GenBank/DDBJ databases">
        <title>Genome of the blue death feigning beetle - Asbolus verrucosus.</title>
        <authorList>
            <person name="Rider S.D."/>
        </authorList>
    </citation>
    <scope>NUCLEOTIDE SEQUENCE [LARGE SCALE GENOMIC DNA]</scope>
    <source>
        <strain evidence="9">Butters</strain>
        <tissue evidence="9">Head and leg muscle</tissue>
    </source>
</reference>
<keyword evidence="6" id="KW-0539">Nucleus</keyword>
<organism evidence="9 10">
    <name type="scientific">Asbolus verrucosus</name>
    <name type="common">Desert ironclad beetle</name>
    <dbReference type="NCBI Taxonomy" id="1661398"/>
    <lineage>
        <taxon>Eukaryota</taxon>
        <taxon>Metazoa</taxon>
        <taxon>Ecdysozoa</taxon>
        <taxon>Arthropoda</taxon>
        <taxon>Hexapoda</taxon>
        <taxon>Insecta</taxon>
        <taxon>Pterygota</taxon>
        <taxon>Neoptera</taxon>
        <taxon>Endopterygota</taxon>
        <taxon>Coleoptera</taxon>
        <taxon>Polyphaga</taxon>
        <taxon>Cucujiformia</taxon>
        <taxon>Tenebrionidae</taxon>
        <taxon>Pimeliinae</taxon>
        <taxon>Asbolus</taxon>
    </lineage>
</organism>
<keyword evidence="5" id="KW-0234">DNA repair</keyword>
<keyword evidence="4" id="KW-0238">DNA-binding</keyword>
<dbReference type="GO" id="GO:0003684">
    <property type="term" value="F:damaged DNA binding"/>
    <property type="evidence" value="ECO:0007669"/>
    <property type="project" value="InterPro"/>
</dbReference>